<evidence type="ECO:0000313" key="3">
    <source>
        <dbReference type="Proteomes" id="UP001292094"/>
    </source>
</evidence>
<evidence type="ECO:0000313" key="2">
    <source>
        <dbReference type="EMBL" id="KAK4327646.1"/>
    </source>
</evidence>
<reference evidence="2" key="1">
    <citation type="submission" date="2023-11" db="EMBL/GenBank/DDBJ databases">
        <title>Genome assemblies of two species of porcelain crab, Petrolisthes cinctipes and Petrolisthes manimaculis (Anomura: Porcellanidae).</title>
        <authorList>
            <person name="Angst P."/>
        </authorList>
    </citation>
    <scope>NUCLEOTIDE SEQUENCE</scope>
    <source>
        <strain evidence="2">PB745_02</strain>
        <tissue evidence="2">Gill</tissue>
    </source>
</reference>
<gene>
    <name evidence="2" type="ORF">Pmani_001892</name>
</gene>
<accession>A0AAE1QJ35</accession>
<comment type="caution">
    <text evidence="2">The sequence shown here is derived from an EMBL/GenBank/DDBJ whole genome shotgun (WGS) entry which is preliminary data.</text>
</comment>
<name>A0AAE1QJ35_9EUCA</name>
<evidence type="ECO:0000256" key="1">
    <source>
        <dbReference type="SAM" id="MobiDB-lite"/>
    </source>
</evidence>
<feature type="region of interest" description="Disordered" evidence="1">
    <location>
        <begin position="1"/>
        <end position="25"/>
    </location>
</feature>
<organism evidence="2 3">
    <name type="scientific">Petrolisthes manimaculis</name>
    <dbReference type="NCBI Taxonomy" id="1843537"/>
    <lineage>
        <taxon>Eukaryota</taxon>
        <taxon>Metazoa</taxon>
        <taxon>Ecdysozoa</taxon>
        <taxon>Arthropoda</taxon>
        <taxon>Crustacea</taxon>
        <taxon>Multicrustacea</taxon>
        <taxon>Malacostraca</taxon>
        <taxon>Eumalacostraca</taxon>
        <taxon>Eucarida</taxon>
        <taxon>Decapoda</taxon>
        <taxon>Pleocyemata</taxon>
        <taxon>Anomura</taxon>
        <taxon>Galatheoidea</taxon>
        <taxon>Porcellanidae</taxon>
        <taxon>Petrolisthes</taxon>
    </lineage>
</organism>
<dbReference type="EMBL" id="JAWZYT010000133">
    <property type="protein sequence ID" value="KAK4327646.1"/>
    <property type="molecule type" value="Genomic_DNA"/>
</dbReference>
<dbReference type="AlphaFoldDB" id="A0AAE1QJ35"/>
<proteinExistence type="predicted"/>
<keyword evidence="3" id="KW-1185">Reference proteome</keyword>
<protein>
    <submittedName>
        <fullName evidence="2">Uncharacterized protein</fullName>
    </submittedName>
</protein>
<sequence length="231" mass="25710">MDTKDTGIKQEPTAQGAEGNDGGFPQNNPAECGVCFILFDDTDRRPRTLPCDVTTVTTSKKVRDMTNKALMMVDGEAGATQHTDQLIDVTLPIMDKVNILLDDNNSEELEEVKPDNRENQNDDICFKVTKEHGGLLFHCLQNQNLPPAAFTMPVGVWHTVDFSRLVATQVTCFGYGLPNVRMKSEFDIYEDTKIFVGSSSSYRISVKGIQPCIKILPTLETQMDTFVRGKL</sequence>
<dbReference type="Proteomes" id="UP001292094">
    <property type="component" value="Unassembled WGS sequence"/>
</dbReference>